<accession>A0ABR2J377</accession>
<comment type="caution">
    <text evidence="4">The sequence shown here is derived from an EMBL/GenBank/DDBJ whole genome shotgun (WGS) entry which is preliminary data.</text>
</comment>
<dbReference type="PROSITE" id="PS50297">
    <property type="entry name" value="ANK_REP_REGION"/>
    <property type="match status" value="1"/>
</dbReference>
<dbReference type="Gene3D" id="1.25.40.20">
    <property type="entry name" value="Ankyrin repeat-containing domain"/>
    <property type="match status" value="3"/>
</dbReference>
<gene>
    <name evidence="4" type="ORF">M9Y10_008007</name>
</gene>
<dbReference type="InterPro" id="IPR002110">
    <property type="entry name" value="Ankyrin_rpt"/>
</dbReference>
<proteinExistence type="predicted"/>
<evidence type="ECO:0000256" key="1">
    <source>
        <dbReference type="ARBA" id="ARBA00022737"/>
    </source>
</evidence>
<evidence type="ECO:0000313" key="4">
    <source>
        <dbReference type="EMBL" id="KAK8872241.1"/>
    </source>
</evidence>
<protein>
    <recommendedName>
        <fullName evidence="6">DUF3447 domain-containing protein</fullName>
    </recommendedName>
</protein>
<dbReference type="PROSITE" id="PS50088">
    <property type="entry name" value="ANK_REPEAT"/>
    <property type="match status" value="1"/>
</dbReference>
<dbReference type="Proteomes" id="UP001470230">
    <property type="component" value="Unassembled WGS sequence"/>
</dbReference>
<reference evidence="4 5" key="1">
    <citation type="submission" date="2024-04" db="EMBL/GenBank/DDBJ databases">
        <title>Tritrichomonas musculus Genome.</title>
        <authorList>
            <person name="Alves-Ferreira E."/>
            <person name="Grigg M."/>
            <person name="Lorenzi H."/>
            <person name="Galac M."/>
        </authorList>
    </citation>
    <scope>NUCLEOTIDE SEQUENCE [LARGE SCALE GENOMIC DNA]</scope>
    <source>
        <strain evidence="4 5">EAF2021</strain>
    </source>
</reference>
<evidence type="ECO:0000256" key="2">
    <source>
        <dbReference type="ARBA" id="ARBA00023043"/>
    </source>
</evidence>
<name>A0ABR2J377_9EUKA</name>
<evidence type="ECO:0008006" key="6">
    <source>
        <dbReference type="Google" id="ProtNLM"/>
    </source>
</evidence>
<keyword evidence="2 3" id="KW-0040">ANK repeat</keyword>
<keyword evidence="1" id="KW-0677">Repeat</keyword>
<feature type="repeat" description="ANK" evidence="3">
    <location>
        <begin position="774"/>
        <end position="807"/>
    </location>
</feature>
<evidence type="ECO:0000313" key="5">
    <source>
        <dbReference type="Proteomes" id="UP001470230"/>
    </source>
</evidence>
<evidence type="ECO:0000256" key="3">
    <source>
        <dbReference type="PROSITE-ProRule" id="PRU00023"/>
    </source>
</evidence>
<dbReference type="PANTHER" id="PTHR24198:SF165">
    <property type="entry name" value="ANKYRIN REPEAT-CONTAINING PROTEIN-RELATED"/>
    <property type="match status" value="1"/>
</dbReference>
<dbReference type="SMART" id="SM00248">
    <property type="entry name" value="ANK"/>
    <property type="match status" value="10"/>
</dbReference>
<keyword evidence="5" id="KW-1185">Reference proteome</keyword>
<dbReference type="EMBL" id="JAPFFF010000013">
    <property type="protein sequence ID" value="KAK8872241.1"/>
    <property type="molecule type" value="Genomic_DNA"/>
</dbReference>
<organism evidence="4 5">
    <name type="scientific">Tritrichomonas musculus</name>
    <dbReference type="NCBI Taxonomy" id="1915356"/>
    <lineage>
        <taxon>Eukaryota</taxon>
        <taxon>Metamonada</taxon>
        <taxon>Parabasalia</taxon>
        <taxon>Tritrichomonadida</taxon>
        <taxon>Tritrichomonadidae</taxon>
        <taxon>Tritrichomonas</taxon>
    </lineage>
</organism>
<sequence length="827" mass="98389">MIIQEYLAHMKEVYRKLLHFIENNDNGDNYFQELIKIIKDYKIPENQNYFKSLLHLIINISNNHHRGPNFFDQIFQILRYFHSEITRYFSNTEIFMIFESNKRLLLFLLDEKLMTMDEAIAYKLKNKKYRNAKYPQYFFTELRDFIQSFKKGKPECLPEQENPRYQKKKTQIVFPWVDEMTQKLPENYEEKRRIGENDEYICELIRNDSVTDFIKYVNMTNFPLKGQIKMSIYETNPFFLKKKNLSLIKYVTFYGSVKIFNFLKMSRVKLDSSLWTCMIHSLNPRLLHAFEDNKVDFQSENEDEKYFYLVKESIKCHHNNFCDYILANYWPNPDAYVRKIQKKCLKYYNFEFVHEKQIDNSFFYFYVYYDYISLVEYFLKKGKIDINESYVTKVLYIKFRAYSIQHELKKTLLYVATEKGYIEIVKLLLSFPNIDVNRYSKDFAIDLESNEEYINATALHCAVNYGELEIAKLLLSHKNIDTNKLDMKLTYEDTPLVSAVKNNNLGMVKLLLESDKVDPYFESENSVLYAVNNENAEIVKELVSCKKINVNATKISHKWNLFKKKLMTEETALFLAILRNNLEIIDILLSCKRYNVNMPIRRYNSQRLLQELSILDLAIEKKNLEIIKRLISCERIDINFLSKTFNERQSDNQVNSTESLECNRTPLTYAIERNNIRIVRLFLDSERCDVNTLSVEIINKTKTFPYKTEERLNERESTPLTTAIKVGNAEIVRLLLLRNDIDVNFIVNIYHDKKILTVEPGTIRETYKNSHSEENSTPLHFAVKNGNAKMISYLLQHKNIDVEIKDDTGKKAIDYATNDKIKELFNH</sequence>
<dbReference type="Pfam" id="PF12796">
    <property type="entry name" value="Ank_2"/>
    <property type="match status" value="4"/>
</dbReference>
<dbReference type="PANTHER" id="PTHR24198">
    <property type="entry name" value="ANKYRIN REPEAT AND PROTEIN KINASE DOMAIN-CONTAINING PROTEIN"/>
    <property type="match status" value="1"/>
</dbReference>
<dbReference type="SUPFAM" id="SSF48403">
    <property type="entry name" value="Ankyrin repeat"/>
    <property type="match status" value="2"/>
</dbReference>
<dbReference type="InterPro" id="IPR036770">
    <property type="entry name" value="Ankyrin_rpt-contain_sf"/>
</dbReference>